<gene>
    <name evidence="2" type="ORF">LIER_21862</name>
</gene>
<feature type="compositionally biased region" description="Polar residues" evidence="1">
    <location>
        <begin position="250"/>
        <end position="273"/>
    </location>
</feature>
<comment type="caution">
    <text evidence="2">The sequence shown here is derived from an EMBL/GenBank/DDBJ whole genome shotgun (WGS) entry which is preliminary data.</text>
</comment>
<dbReference type="AlphaFoldDB" id="A0AAV3QUQ1"/>
<dbReference type="PANTHER" id="PTHR47481">
    <property type="match status" value="1"/>
</dbReference>
<keyword evidence="3" id="KW-1185">Reference proteome</keyword>
<dbReference type="EMBL" id="BAABME010005854">
    <property type="protein sequence ID" value="GAA0166783.1"/>
    <property type="molecule type" value="Genomic_DNA"/>
</dbReference>
<evidence type="ECO:0000313" key="2">
    <source>
        <dbReference type="EMBL" id="GAA0166783.1"/>
    </source>
</evidence>
<protein>
    <recommendedName>
        <fullName evidence="4">Retrotransposon Copia-like N-terminal domain-containing protein</fullName>
    </recommendedName>
</protein>
<evidence type="ECO:0000256" key="1">
    <source>
        <dbReference type="SAM" id="MobiDB-lite"/>
    </source>
</evidence>
<reference evidence="2 3" key="1">
    <citation type="submission" date="2024-01" db="EMBL/GenBank/DDBJ databases">
        <title>The complete chloroplast genome sequence of Lithospermum erythrorhizon: insights into the phylogenetic relationship among Boraginaceae species and the maternal lineages of purple gromwells.</title>
        <authorList>
            <person name="Okada T."/>
            <person name="Watanabe K."/>
        </authorList>
    </citation>
    <scope>NUCLEOTIDE SEQUENCE [LARGE SCALE GENOMIC DNA]</scope>
</reference>
<dbReference type="PANTHER" id="PTHR47481:SF29">
    <property type="entry name" value="RETROTRANSPOSON GAG DOMAIN-CONTAINING PROTEIN"/>
    <property type="match status" value="1"/>
</dbReference>
<dbReference type="Proteomes" id="UP001454036">
    <property type="component" value="Unassembled WGS sequence"/>
</dbReference>
<evidence type="ECO:0000313" key="3">
    <source>
        <dbReference type="Proteomes" id="UP001454036"/>
    </source>
</evidence>
<sequence>MTNPPTIEREDTKNSSNPLPNPSISDAPPLPTPSLNLPLISPTLNVKICVPIELTYTNYLNWKKVITRFLGNKKLLPLVNGNLPQPPDDHPEFATLVQCDDLVHSWINATISLPVLETLLNHNCTSALHAWQTLNQLFLDHGQPTRMNLRSKFHTFAKGNLTIIEFLQQIHSLYCLLKVVGEPLVDSDLIAQTLIGLPSLYAPFVMVMNNTRPMPTFATLRPMLLNEEDRLNLINPLSDSSSNVVLYTSANSDSNSNQSYNKGGSFGSPSRGNNGPWGGRSQGIRGGYIRPRFNSFGPQSHRHPSMNTVGVLGAGPRAAPPFKTQK</sequence>
<name>A0AAV3QUQ1_LITER</name>
<feature type="region of interest" description="Disordered" evidence="1">
    <location>
        <begin position="1"/>
        <end position="30"/>
    </location>
</feature>
<feature type="compositionally biased region" description="Gly residues" evidence="1">
    <location>
        <begin position="275"/>
        <end position="286"/>
    </location>
</feature>
<evidence type="ECO:0008006" key="4">
    <source>
        <dbReference type="Google" id="ProtNLM"/>
    </source>
</evidence>
<organism evidence="2 3">
    <name type="scientific">Lithospermum erythrorhizon</name>
    <name type="common">Purple gromwell</name>
    <name type="synonym">Lithospermum officinale var. erythrorhizon</name>
    <dbReference type="NCBI Taxonomy" id="34254"/>
    <lineage>
        <taxon>Eukaryota</taxon>
        <taxon>Viridiplantae</taxon>
        <taxon>Streptophyta</taxon>
        <taxon>Embryophyta</taxon>
        <taxon>Tracheophyta</taxon>
        <taxon>Spermatophyta</taxon>
        <taxon>Magnoliopsida</taxon>
        <taxon>eudicotyledons</taxon>
        <taxon>Gunneridae</taxon>
        <taxon>Pentapetalae</taxon>
        <taxon>asterids</taxon>
        <taxon>lamiids</taxon>
        <taxon>Boraginales</taxon>
        <taxon>Boraginaceae</taxon>
        <taxon>Boraginoideae</taxon>
        <taxon>Lithospermeae</taxon>
        <taxon>Lithospermum</taxon>
    </lineage>
</organism>
<proteinExistence type="predicted"/>
<accession>A0AAV3QUQ1</accession>
<feature type="region of interest" description="Disordered" evidence="1">
    <location>
        <begin position="250"/>
        <end position="326"/>
    </location>
</feature>
<dbReference type="Pfam" id="PF14223">
    <property type="entry name" value="Retrotran_gag_2"/>
    <property type="match status" value="1"/>
</dbReference>